<protein>
    <submittedName>
        <fullName evidence="4">Response regulator</fullName>
    </submittedName>
</protein>
<evidence type="ECO:0000259" key="3">
    <source>
        <dbReference type="PROSITE" id="PS50110"/>
    </source>
</evidence>
<dbReference type="InterPro" id="IPR001789">
    <property type="entry name" value="Sig_transdc_resp-reg_receiver"/>
</dbReference>
<dbReference type="Pfam" id="PF00072">
    <property type="entry name" value="Response_reg"/>
    <property type="match status" value="1"/>
</dbReference>
<evidence type="ECO:0000256" key="1">
    <source>
        <dbReference type="ARBA" id="ARBA00022553"/>
    </source>
</evidence>
<dbReference type="RefSeq" id="WP_380248053.1">
    <property type="nucleotide sequence ID" value="NZ_JBHUII010000001.1"/>
</dbReference>
<evidence type="ECO:0000313" key="5">
    <source>
        <dbReference type="Proteomes" id="UP001597294"/>
    </source>
</evidence>
<dbReference type="Proteomes" id="UP001597294">
    <property type="component" value="Unassembled WGS sequence"/>
</dbReference>
<dbReference type="InterPro" id="IPR011006">
    <property type="entry name" value="CheY-like_superfamily"/>
</dbReference>
<sequence length="149" mass="16938">MSAYNLSSLNIMVVDDSVHMLRIVKTIFLAMGVTRVRYVSSVKEARAELLHMRPDIIITDWEMRPVDGLNFTRELRKEGGYFSRIPIILLTGHTEYERVMEAIQSGVSDVLAKPVSIEILHRRLCRIVDLSSMSANEPMLSGEEFLEIG</sequence>
<dbReference type="InterPro" id="IPR050595">
    <property type="entry name" value="Bact_response_regulator"/>
</dbReference>
<dbReference type="EMBL" id="JBHUII010000001">
    <property type="protein sequence ID" value="MFD2204453.1"/>
    <property type="molecule type" value="Genomic_DNA"/>
</dbReference>
<dbReference type="SUPFAM" id="SSF52172">
    <property type="entry name" value="CheY-like"/>
    <property type="match status" value="1"/>
</dbReference>
<evidence type="ECO:0000256" key="2">
    <source>
        <dbReference type="PROSITE-ProRule" id="PRU00169"/>
    </source>
</evidence>
<reference evidence="5" key="1">
    <citation type="journal article" date="2019" name="Int. J. Syst. Evol. Microbiol.">
        <title>The Global Catalogue of Microorganisms (GCM) 10K type strain sequencing project: providing services to taxonomists for standard genome sequencing and annotation.</title>
        <authorList>
            <consortium name="The Broad Institute Genomics Platform"/>
            <consortium name="The Broad Institute Genome Sequencing Center for Infectious Disease"/>
            <person name="Wu L."/>
            <person name="Ma J."/>
        </authorList>
    </citation>
    <scope>NUCLEOTIDE SEQUENCE [LARGE SCALE GENOMIC DNA]</scope>
    <source>
        <strain evidence="5">CGMCC 4.7192</strain>
    </source>
</reference>
<keyword evidence="1 2" id="KW-0597">Phosphoprotein</keyword>
<comment type="caution">
    <text evidence="4">The sequence shown here is derived from an EMBL/GenBank/DDBJ whole genome shotgun (WGS) entry which is preliminary data.</text>
</comment>
<dbReference type="PROSITE" id="PS50110">
    <property type="entry name" value="RESPONSE_REGULATORY"/>
    <property type="match status" value="1"/>
</dbReference>
<dbReference type="SMART" id="SM00448">
    <property type="entry name" value="REC"/>
    <property type="match status" value="1"/>
</dbReference>
<organism evidence="4 5">
    <name type="scientific">Kiloniella antarctica</name>
    <dbReference type="NCBI Taxonomy" id="1550907"/>
    <lineage>
        <taxon>Bacteria</taxon>
        <taxon>Pseudomonadati</taxon>
        <taxon>Pseudomonadota</taxon>
        <taxon>Alphaproteobacteria</taxon>
        <taxon>Rhodospirillales</taxon>
        <taxon>Kiloniellaceae</taxon>
        <taxon>Kiloniella</taxon>
    </lineage>
</organism>
<dbReference type="PANTHER" id="PTHR44591:SF3">
    <property type="entry name" value="RESPONSE REGULATORY DOMAIN-CONTAINING PROTEIN"/>
    <property type="match status" value="1"/>
</dbReference>
<accession>A0ABW5BHU3</accession>
<dbReference type="CDD" id="cd00156">
    <property type="entry name" value="REC"/>
    <property type="match status" value="1"/>
</dbReference>
<proteinExistence type="predicted"/>
<keyword evidence="5" id="KW-1185">Reference proteome</keyword>
<dbReference type="PANTHER" id="PTHR44591">
    <property type="entry name" value="STRESS RESPONSE REGULATOR PROTEIN 1"/>
    <property type="match status" value="1"/>
</dbReference>
<name>A0ABW5BHU3_9PROT</name>
<feature type="modified residue" description="4-aspartylphosphate" evidence="2">
    <location>
        <position position="60"/>
    </location>
</feature>
<feature type="domain" description="Response regulatory" evidence="3">
    <location>
        <begin position="10"/>
        <end position="128"/>
    </location>
</feature>
<dbReference type="Gene3D" id="3.40.50.2300">
    <property type="match status" value="1"/>
</dbReference>
<evidence type="ECO:0000313" key="4">
    <source>
        <dbReference type="EMBL" id="MFD2204453.1"/>
    </source>
</evidence>
<gene>
    <name evidence="4" type="ORF">ACFSKO_02460</name>
</gene>